<dbReference type="EMBL" id="MJFZ01000197">
    <property type="protein sequence ID" value="RAW34561.1"/>
    <property type="molecule type" value="Genomic_DNA"/>
</dbReference>
<organism evidence="2 3">
    <name type="scientific">Phytophthora cactorum</name>
    <dbReference type="NCBI Taxonomy" id="29920"/>
    <lineage>
        <taxon>Eukaryota</taxon>
        <taxon>Sar</taxon>
        <taxon>Stramenopiles</taxon>
        <taxon>Oomycota</taxon>
        <taxon>Peronosporomycetes</taxon>
        <taxon>Peronosporales</taxon>
        <taxon>Peronosporaceae</taxon>
        <taxon>Phytophthora</taxon>
    </lineage>
</organism>
<dbReference type="AlphaFoldDB" id="A0A329SD76"/>
<accession>A0A329SD76</accession>
<sequence length="47" mass="5443">MKDARPQRWSAIDGHLTIIRWLFKNRDEGNTSAAMMLLLLVTKILMS</sequence>
<proteinExistence type="predicted"/>
<name>A0A329SD76_9STRA</name>
<evidence type="ECO:0000313" key="2">
    <source>
        <dbReference type="EMBL" id="RAW34561.1"/>
    </source>
</evidence>
<evidence type="ECO:0000313" key="1">
    <source>
        <dbReference type="EMBL" id="KAG3221353.1"/>
    </source>
</evidence>
<dbReference type="EMBL" id="RCMV01000222">
    <property type="protein sequence ID" value="KAG3221353.1"/>
    <property type="molecule type" value="Genomic_DNA"/>
</dbReference>
<comment type="caution">
    <text evidence="2">The sequence shown here is derived from an EMBL/GenBank/DDBJ whole genome shotgun (WGS) entry which is preliminary data.</text>
</comment>
<reference evidence="1" key="2">
    <citation type="submission" date="2018-05" db="EMBL/GenBank/DDBJ databases">
        <title>Effector identification in a new, highly contiguous assembly of the strawberry crown rot pathogen Phytophthora cactorum.</title>
        <authorList>
            <person name="Armitage A.D."/>
            <person name="Nellist C.F."/>
            <person name="Bates H."/>
            <person name="Vickerstaff R.J."/>
            <person name="Harrison R.J."/>
        </authorList>
    </citation>
    <scope>NUCLEOTIDE SEQUENCE</scope>
    <source>
        <strain evidence="1">P421</strain>
    </source>
</reference>
<gene>
    <name evidence="2" type="ORF">PC110_g9133</name>
    <name evidence="1" type="ORF">PC129_g7909</name>
</gene>
<dbReference type="Proteomes" id="UP000760860">
    <property type="component" value="Unassembled WGS sequence"/>
</dbReference>
<evidence type="ECO:0000313" key="3">
    <source>
        <dbReference type="Proteomes" id="UP000251314"/>
    </source>
</evidence>
<dbReference type="VEuPathDB" id="FungiDB:PC110_g9133"/>
<dbReference type="Proteomes" id="UP000251314">
    <property type="component" value="Unassembled WGS sequence"/>
</dbReference>
<keyword evidence="3" id="KW-1185">Reference proteome</keyword>
<protein>
    <submittedName>
        <fullName evidence="2">Uncharacterized protein</fullName>
    </submittedName>
</protein>
<reference evidence="2 3" key="1">
    <citation type="submission" date="2018-01" db="EMBL/GenBank/DDBJ databases">
        <title>Draft genome of the strawberry crown rot pathogen Phytophthora cactorum.</title>
        <authorList>
            <person name="Armitage A.D."/>
            <person name="Lysoe E."/>
            <person name="Nellist C.F."/>
            <person name="Harrison R.J."/>
            <person name="Brurberg M.B."/>
        </authorList>
    </citation>
    <scope>NUCLEOTIDE SEQUENCE [LARGE SCALE GENOMIC DNA]</scope>
    <source>
        <strain evidence="2 3">10300</strain>
    </source>
</reference>